<organism evidence="2 3">
    <name type="scientific">Aerococcus sanguinicola</name>
    <dbReference type="NCBI Taxonomy" id="119206"/>
    <lineage>
        <taxon>Bacteria</taxon>
        <taxon>Bacillati</taxon>
        <taxon>Bacillota</taxon>
        <taxon>Bacilli</taxon>
        <taxon>Lactobacillales</taxon>
        <taxon>Aerococcaceae</taxon>
        <taxon>Aerococcus</taxon>
    </lineage>
</organism>
<evidence type="ECO:0000256" key="1">
    <source>
        <dbReference type="ARBA" id="ARBA00022490"/>
    </source>
</evidence>
<reference evidence="2 3" key="1">
    <citation type="submission" date="2019-09" db="EMBL/GenBank/DDBJ databases">
        <title>Draft genome sequence assemblies of isolates from the urinary tract.</title>
        <authorList>
            <person name="Mores C.R."/>
            <person name="Putonti C."/>
            <person name="Wolfe A.J."/>
        </authorList>
    </citation>
    <scope>NUCLEOTIDE SEQUENCE [LARGE SCALE GENOMIC DNA]</scope>
    <source>
        <strain evidence="2 3">UMB623</strain>
    </source>
</reference>
<evidence type="ECO:0000313" key="3">
    <source>
        <dbReference type="Proteomes" id="UP000327148"/>
    </source>
</evidence>
<dbReference type="Proteomes" id="UP000327148">
    <property type="component" value="Unassembled WGS sequence"/>
</dbReference>
<comment type="caution">
    <text evidence="2">The sequence shown here is derived from an EMBL/GenBank/DDBJ whole genome shotgun (WGS) entry which is preliminary data.</text>
</comment>
<evidence type="ECO:0000313" key="2">
    <source>
        <dbReference type="EMBL" id="KAA9300641.1"/>
    </source>
</evidence>
<sequence length="105" mass="12664">MPVAEYDKRQDRAGLIVWLHSTKHTRPLQKYGYVYYISYKLKYAVVYTPVEDLERTMQKISKLKFVRQVDESPRQEINTQFDQVLGELKERMPKDDGLPEMKYRF</sequence>
<keyword evidence="1" id="KW-0963">Cytoplasm</keyword>
<proteinExistence type="predicted"/>
<protein>
    <submittedName>
        <fullName evidence="2">DUF2129 domain-containing protein</fullName>
    </submittedName>
</protein>
<dbReference type="OrthoDB" id="2990788at2"/>
<gene>
    <name evidence="2" type="ORF">F6I03_06475</name>
</gene>
<dbReference type="InterPro" id="IPR016979">
    <property type="entry name" value="DUF2129"/>
</dbReference>
<name>A0A5N1GKU1_9LACT</name>
<dbReference type="EMBL" id="VYWO01000004">
    <property type="protein sequence ID" value="KAA9300641.1"/>
    <property type="molecule type" value="Genomic_DNA"/>
</dbReference>
<accession>A0A5N1GKU1</accession>
<dbReference type="Pfam" id="PF09902">
    <property type="entry name" value="DUF2129"/>
    <property type="match status" value="1"/>
</dbReference>
<dbReference type="AlphaFoldDB" id="A0A5N1GKU1"/>